<dbReference type="Gene3D" id="1.10.287.3510">
    <property type="match status" value="1"/>
</dbReference>
<keyword evidence="4 7" id="KW-0812">Transmembrane</keyword>
<evidence type="ECO:0000256" key="1">
    <source>
        <dbReference type="ARBA" id="ARBA00004141"/>
    </source>
</evidence>
<keyword evidence="6 7" id="KW-0472">Membrane</keyword>
<evidence type="ECO:0000256" key="2">
    <source>
        <dbReference type="ARBA" id="ARBA00010519"/>
    </source>
</evidence>
<dbReference type="EMBL" id="MF997423">
    <property type="protein sequence ID" value="AVR57634.1"/>
    <property type="molecule type" value="Genomic_DNA"/>
</dbReference>
<dbReference type="Pfam" id="PF00420">
    <property type="entry name" value="Oxidored_q2"/>
    <property type="match status" value="1"/>
</dbReference>
<protein>
    <submittedName>
        <fullName evidence="8">NADH dehydrogenase subunit 4L</fullName>
    </submittedName>
</protein>
<keyword evidence="3" id="KW-0813">Transport</keyword>
<evidence type="ECO:0000256" key="4">
    <source>
        <dbReference type="ARBA" id="ARBA00022692"/>
    </source>
</evidence>
<evidence type="ECO:0000256" key="5">
    <source>
        <dbReference type="ARBA" id="ARBA00022989"/>
    </source>
</evidence>
<keyword evidence="5 7" id="KW-1133">Transmembrane helix</keyword>
<feature type="transmembrane region" description="Helical" evidence="7">
    <location>
        <begin position="57"/>
        <end position="82"/>
    </location>
</feature>
<feature type="transmembrane region" description="Helical" evidence="7">
    <location>
        <begin position="6"/>
        <end position="22"/>
    </location>
</feature>
<accession>A0A2R4A3L5</accession>
<dbReference type="InterPro" id="IPR001133">
    <property type="entry name" value="NADH_UbQ_OxRdtase_chain4L/K"/>
</dbReference>
<dbReference type="HAMAP" id="MF_01456">
    <property type="entry name" value="NDH1_NuoK"/>
    <property type="match status" value="1"/>
</dbReference>
<dbReference type="GO" id="GO:0042773">
    <property type="term" value="P:ATP synthesis coupled electron transport"/>
    <property type="evidence" value="ECO:0007669"/>
    <property type="project" value="InterPro"/>
</dbReference>
<dbReference type="AlphaFoldDB" id="A0A2R4A3L5"/>
<geneLocation type="mitochondrion" evidence="8"/>
<dbReference type="PANTHER" id="PTHR11434:SF16">
    <property type="entry name" value="NADH-UBIQUINONE OXIDOREDUCTASE CHAIN 4L"/>
    <property type="match status" value="1"/>
</dbReference>
<evidence type="ECO:0000256" key="7">
    <source>
        <dbReference type="SAM" id="Phobius"/>
    </source>
</evidence>
<sequence>MNNFLYLTTFIYLIGLIGVLVNRKNIIMVLISLEILTLATSLNYSIFSIYLDDIVGHIFVIFLITIAAAESAIGLSLVILMFKLKKTVSFRAVKKIIYKI</sequence>
<dbReference type="GO" id="GO:0016651">
    <property type="term" value="F:oxidoreductase activity, acting on NAD(P)H"/>
    <property type="evidence" value="ECO:0007669"/>
    <property type="project" value="InterPro"/>
</dbReference>
<comment type="subcellular location">
    <subcellularLocation>
        <location evidence="1">Membrane</location>
        <topology evidence="1">Multi-pass membrane protein</topology>
    </subcellularLocation>
</comment>
<dbReference type="PANTHER" id="PTHR11434">
    <property type="entry name" value="NADH-UBIQUINONE OXIDOREDUCTASE SUBUNIT ND4L"/>
    <property type="match status" value="1"/>
</dbReference>
<keyword evidence="8" id="KW-0496">Mitochondrion</keyword>
<dbReference type="NCBIfam" id="NF004320">
    <property type="entry name" value="PRK05715.1-2"/>
    <property type="match status" value="1"/>
</dbReference>
<feature type="transmembrane region" description="Helical" evidence="7">
    <location>
        <begin position="29"/>
        <end position="51"/>
    </location>
</feature>
<proteinExistence type="inferred from homology"/>
<evidence type="ECO:0000313" key="8">
    <source>
        <dbReference type="EMBL" id="AVR57634.1"/>
    </source>
</evidence>
<name>A0A2R4A3L5_9STRA</name>
<comment type="similarity">
    <text evidence="2">Belongs to the complex I subunit 4L family.</text>
</comment>
<reference evidence="8" key="1">
    <citation type="submission" date="2017-09" db="EMBL/GenBank/DDBJ databases">
        <title>Comparative analysis of the mitochondrial genomes of 6 newly sequenced diatoms reveals group II introns in the barcoding region of cox1.</title>
        <authorList>
            <person name="Keepers K.G."/>
            <person name="Pogoda C.S."/>
            <person name="Kane N.C."/>
            <person name="Hamsher S.E."/>
            <person name="Stepanek J.G."/>
            <person name="Kociolek J.P."/>
        </authorList>
    </citation>
    <scope>NUCLEOTIDE SEQUENCE</scope>
</reference>
<dbReference type="InterPro" id="IPR039428">
    <property type="entry name" value="NUOK/Mnh_C1-like"/>
</dbReference>
<organism evidence="8">
    <name type="scientific">Surirella sp</name>
    <dbReference type="NCBI Taxonomy" id="1526603"/>
    <lineage>
        <taxon>Eukaryota</taxon>
        <taxon>Sar</taxon>
        <taxon>Stramenopiles</taxon>
        <taxon>Ochrophyta</taxon>
        <taxon>Bacillariophyta</taxon>
        <taxon>Bacillariophyceae</taxon>
        <taxon>Bacillariophycidae</taxon>
        <taxon>Surirellales</taxon>
        <taxon>Surirellaceae</taxon>
        <taxon>Surirella</taxon>
    </lineage>
</organism>
<dbReference type="GO" id="GO:0030964">
    <property type="term" value="C:NADH dehydrogenase complex"/>
    <property type="evidence" value="ECO:0007669"/>
    <property type="project" value="TreeGrafter"/>
</dbReference>
<evidence type="ECO:0000256" key="6">
    <source>
        <dbReference type="ARBA" id="ARBA00023136"/>
    </source>
</evidence>
<gene>
    <name evidence="8" type="primary">nad4L</name>
</gene>
<evidence type="ECO:0000256" key="3">
    <source>
        <dbReference type="ARBA" id="ARBA00022448"/>
    </source>
</evidence>